<dbReference type="EMBL" id="CAAALY010089507">
    <property type="protein sequence ID" value="VEL27738.1"/>
    <property type="molecule type" value="Genomic_DNA"/>
</dbReference>
<comment type="caution">
    <text evidence="1">The sequence shown here is derived from an EMBL/GenBank/DDBJ whole genome shotgun (WGS) entry which is preliminary data.</text>
</comment>
<keyword evidence="2" id="KW-1185">Reference proteome</keyword>
<proteinExistence type="predicted"/>
<protein>
    <submittedName>
        <fullName evidence="1">Uncharacterized protein</fullName>
    </submittedName>
</protein>
<dbReference type="AlphaFoldDB" id="A0A448X4E0"/>
<organism evidence="1 2">
    <name type="scientific">Protopolystoma xenopodis</name>
    <dbReference type="NCBI Taxonomy" id="117903"/>
    <lineage>
        <taxon>Eukaryota</taxon>
        <taxon>Metazoa</taxon>
        <taxon>Spiralia</taxon>
        <taxon>Lophotrochozoa</taxon>
        <taxon>Platyhelminthes</taxon>
        <taxon>Monogenea</taxon>
        <taxon>Polyopisthocotylea</taxon>
        <taxon>Polystomatidea</taxon>
        <taxon>Polystomatidae</taxon>
        <taxon>Protopolystoma</taxon>
    </lineage>
</organism>
<dbReference type="Proteomes" id="UP000784294">
    <property type="component" value="Unassembled WGS sequence"/>
</dbReference>
<sequence>MRRPSASGLSTGEATCVQHVGFISSTKPDVRDYRLSVMHFVASFNFNYSKLRGWEKWFPSLTYTHTIYAYGHSHLLTLICS</sequence>
<gene>
    <name evidence="1" type="ORF">PXEA_LOCUS21178</name>
</gene>
<reference evidence="1" key="1">
    <citation type="submission" date="2018-11" db="EMBL/GenBank/DDBJ databases">
        <authorList>
            <consortium name="Pathogen Informatics"/>
        </authorList>
    </citation>
    <scope>NUCLEOTIDE SEQUENCE</scope>
</reference>
<accession>A0A448X4E0</accession>
<name>A0A448X4E0_9PLAT</name>
<evidence type="ECO:0000313" key="2">
    <source>
        <dbReference type="Proteomes" id="UP000784294"/>
    </source>
</evidence>
<evidence type="ECO:0000313" key="1">
    <source>
        <dbReference type="EMBL" id="VEL27738.1"/>
    </source>
</evidence>